<dbReference type="InterPro" id="IPR040256">
    <property type="entry name" value="At4g02000-like"/>
</dbReference>
<sequence length="401" mass="44312">MKVGYRFLHLTLMYQWKPKGEIIMADMGNDFYLLQFTTEEDYKHVLYDGPWLVADHVLIVRKWQPRFDPDEATIDRAVLRVQIPKLYREYYDHSILFRVACRVGRPIKVDEVTLRATRVKYGRVCVEVDLPKPLLSKFYMHRRVWKLVYGGLDSNCFMCGHTLDSCQINPNREAALTSMETHTELAAPIPPTSIIEVSDDRPELSANHGPWMIAQKKRRGRPKGLRATVVDKPLGTSAAPSGSRFALLSEHTEPTSAHVTVTPPALSMAAPIVAPPRTNPKPPTPVVQITPTVSILPSNSSIKGKSHVSASVPPSSSTGSVLLRTSSLTPPNSSAPMSMPLTGDLMVPHFSGSVTPPAFSSRPVEMEEDLPPSQPVSVSSPPKPPDRGGPHRCIAQDLRVL</sequence>
<gene>
    <name evidence="3" type="ORF">Tsubulata_024172</name>
</gene>
<accession>A0A9Q0GBD6</accession>
<evidence type="ECO:0000313" key="3">
    <source>
        <dbReference type="EMBL" id="KAJ4847099.1"/>
    </source>
</evidence>
<proteinExistence type="predicted"/>
<dbReference type="EMBL" id="JAKUCV010001264">
    <property type="protein sequence ID" value="KAJ4847099.1"/>
    <property type="molecule type" value="Genomic_DNA"/>
</dbReference>
<feature type="region of interest" description="Disordered" evidence="1">
    <location>
        <begin position="356"/>
        <end position="401"/>
    </location>
</feature>
<dbReference type="AlphaFoldDB" id="A0A9Q0GBD6"/>
<dbReference type="PANTHER" id="PTHR31286:SF99">
    <property type="entry name" value="DUF4283 DOMAIN-CONTAINING PROTEIN"/>
    <property type="match status" value="1"/>
</dbReference>
<comment type="caution">
    <text evidence="3">The sequence shown here is derived from an EMBL/GenBank/DDBJ whole genome shotgun (WGS) entry which is preliminary data.</text>
</comment>
<evidence type="ECO:0000259" key="2">
    <source>
        <dbReference type="Pfam" id="PF14111"/>
    </source>
</evidence>
<feature type="compositionally biased region" description="Polar residues" evidence="1">
    <location>
        <begin position="323"/>
        <end position="336"/>
    </location>
</feature>
<dbReference type="Proteomes" id="UP001141552">
    <property type="component" value="Unassembled WGS sequence"/>
</dbReference>
<reference evidence="3" key="1">
    <citation type="submission" date="2022-02" db="EMBL/GenBank/DDBJ databases">
        <authorList>
            <person name="Henning P.M."/>
            <person name="McCubbin A.G."/>
            <person name="Shore J.S."/>
        </authorList>
    </citation>
    <scope>NUCLEOTIDE SEQUENCE</scope>
    <source>
        <strain evidence="3">F60SS</strain>
        <tissue evidence="3">Leaves</tissue>
    </source>
</reference>
<organism evidence="3 4">
    <name type="scientific">Turnera subulata</name>
    <dbReference type="NCBI Taxonomy" id="218843"/>
    <lineage>
        <taxon>Eukaryota</taxon>
        <taxon>Viridiplantae</taxon>
        <taxon>Streptophyta</taxon>
        <taxon>Embryophyta</taxon>
        <taxon>Tracheophyta</taxon>
        <taxon>Spermatophyta</taxon>
        <taxon>Magnoliopsida</taxon>
        <taxon>eudicotyledons</taxon>
        <taxon>Gunneridae</taxon>
        <taxon>Pentapetalae</taxon>
        <taxon>rosids</taxon>
        <taxon>fabids</taxon>
        <taxon>Malpighiales</taxon>
        <taxon>Passifloraceae</taxon>
        <taxon>Turnera</taxon>
    </lineage>
</organism>
<feature type="region of interest" description="Disordered" evidence="1">
    <location>
        <begin position="298"/>
        <end position="340"/>
    </location>
</feature>
<reference evidence="3" key="2">
    <citation type="journal article" date="2023" name="Plants (Basel)">
        <title>Annotation of the Turnera subulata (Passifloraceae) Draft Genome Reveals the S-Locus Evolved after the Divergence of Turneroideae from Passifloroideae in a Stepwise Manner.</title>
        <authorList>
            <person name="Henning P.M."/>
            <person name="Roalson E.H."/>
            <person name="Mir W."/>
            <person name="McCubbin A.G."/>
            <person name="Shore J.S."/>
        </authorList>
    </citation>
    <scope>NUCLEOTIDE SEQUENCE</scope>
    <source>
        <strain evidence="3">F60SS</strain>
    </source>
</reference>
<name>A0A9Q0GBD6_9ROSI</name>
<dbReference type="PANTHER" id="PTHR31286">
    <property type="entry name" value="GLYCINE-RICH CELL WALL STRUCTURAL PROTEIN 1.8-LIKE"/>
    <property type="match status" value="1"/>
</dbReference>
<dbReference type="InterPro" id="IPR025558">
    <property type="entry name" value="DUF4283"/>
</dbReference>
<dbReference type="OrthoDB" id="1743776at2759"/>
<dbReference type="Pfam" id="PF14111">
    <property type="entry name" value="DUF4283"/>
    <property type="match status" value="1"/>
</dbReference>
<protein>
    <recommendedName>
        <fullName evidence="2">DUF4283 domain-containing protein</fullName>
    </recommendedName>
</protein>
<feature type="domain" description="DUF4283" evidence="2">
    <location>
        <begin position="9"/>
        <end position="71"/>
    </location>
</feature>
<evidence type="ECO:0000256" key="1">
    <source>
        <dbReference type="SAM" id="MobiDB-lite"/>
    </source>
</evidence>
<keyword evidence="4" id="KW-1185">Reference proteome</keyword>
<evidence type="ECO:0000313" key="4">
    <source>
        <dbReference type="Proteomes" id="UP001141552"/>
    </source>
</evidence>
<feature type="compositionally biased region" description="Low complexity" evidence="1">
    <location>
        <begin position="307"/>
        <end position="321"/>
    </location>
</feature>